<evidence type="ECO:0000313" key="1">
    <source>
        <dbReference type="EMBL" id="ACB96330.1"/>
    </source>
</evidence>
<dbReference type="InterPro" id="IPR029044">
    <property type="entry name" value="Nucleotide-diphossugar_trans"/>
</dbReference>
<dbReference type="EMBL" id="CP001016">
    <property type="protein sequence ID" value="ACB96330.1"/>
    <property type="molecule type" value="Genomic_DNA"/>
</dbReference>
<gene>
    <name evidence="1" type="ordered locus">Bind_2758</name>
</gene>
<dbReference type="RefSeq" id="WP_012385681.1">
    <property type="nucleotide sequence ID" value="NC_010581.1"/>
</dbReference>
<proteinExistence type="predicted"/>
<dbReference type="KEGG" id="bid:Bind_2758"/>
<evidence type="ECO:0000313" key="2">
    <source>
        <dbReference type="Proteomes" id="UP000001695"/>
    </source>
</evidence>
<sequence length="348" mass="40712">MLHPDLKRIDAHCVPEDKGEVRLFAVVRNESLRLPYFFDYYRRLGVKRFFVVDNDSADGTLDFLLAQPDCCVFYTARSFAVANFGMDWINSLSDRYGNGHWIIFADADEILVYPGCEKSDLPDLCAWLDRRGYQGIFALLLDMYNPGPFHKVKYKSGENFLNAANYFDRDYYFVRRLGLPFLKPAFPPIEPIGGPRLRLCFPRQNTPKLWPRLRVKLIRRLSHFAFRLGLVRKVGGENSAPQAFKMPLIKWKRGYAYINNHRLNPVRLAPVTGAMLHFKYFQDFSARVHDAIKREIHFDGSAEYKRYNELLSKNPDLSFSYEGSTEYKNSTDLVRLRLINSDFEWENR</sequence>
<dbReference type="OrthoDB" id="3010234at2"/>
<organism evidence="1 2">
    <name type="scientific">Beijerinckia indica subsp. indica (strain ATCC 9039 / DSM 1715 / NCIMB 8712)</name>
    <dbReference type="NCBI Taxonomy" id="395963"/>
    <lineage>
        <taxon>Bacteria</taxon>
        <taxon>Pseudomonadati</taxon>
        <taxon>Pseudomonadota</taxon>
        <taxon>Alphaproteobacteria</taxon>
        <taxon>Hyphomicrobiales</taxon>
        <taxon>Beijerinckiaceae</taxon>
        <taxon>Beijerinckia</taxon>
    </lineage>
</organism>
<dbReference type="HOGENOM" id="CLU_063040_0_0_5"/>
<name>B2IJV5_BEII9</name>
<evidence type="ECO:0008006" key="3">
    <source>
        <dbReference type="Google" id="ProtNLM"/>
    </source>
</evidence>
<dbReference type="Pfam" id="PF13704">
    <property type="entry name" value="Glyco_tranf_2_4"/>
    <property type="match status" value="1"/>
</dbReference>
<dbReference type="SUPFAM" id="SSF53448">
    <property type="entry name" value="Nucleotide-diphospho-sugar transferases"/>
    <property type="match status" value="1"/>
</dbReference>
<protein>
    <recommendedName>
        <fullName evidence="3">Glycosyl transferase family 2</fullName>
    </recommendedName>
</protein>
<dbReference type="eggNOG" id="COG0463">
    <property type="taxonomic scope" value="Bacteria"/>
</dbReference>
<keyword evidence="2" id="KW-1185">Reference proteome</keyword>
<dbReference type="Proteomes" id="UP000001695">
    <property type="component" value="Chromosome"/>
</dbReference>
<reference evidence="1 2" key="2">
    <citation type="journal article" date="2010" name="J. Bacteriol.">
        <title>Complete genome sequence of Beijerinckia indica subsp. indica.</title>
        <authorList>
            <person name="Tamas I."/>
            <person name="Dedysh S.N."/>
            <person name="Liesack W."/>
            <person name="Stott M.B."/>
            <person name="Alam M."/>
            <person name="Murrell J.C."/>
            <person name="Dunfield P.F."/>
        </authorList>
    </citation>
    <scope>NUCLEOTIDE SEQUENCE [LARGE SCALE GENOMIC DNA]</scope>
    <source>
        <strain evidence="2">ATCC 9039 / DSM 1715 / NCIMB 8712</strain>
    </source>
</reference>
<accession>B2IJV5</accession>
<reference evidence="2" key="1">
    <citation type="submission" date="2008-03" db="EMBL/GenBank/DDBJ databases">
        <title>Complete sequence of chromosome of Beijerinckia indica subsp. indica ATCC 9039.</title>
        <authorList>
            <consortium name="US DOE Joint Genome Institute"/>
            <person name="Copeland A."/>
            <person name="Lucas S."/>
            <person name="Lapidus A."/>
            <person name="Glavina del Rio T."/>
            <person name="Dalin E."/>
            <person name="Tice H."/>
            <person name="Bruce D."/>
            <person name="Goodwin L."/>
            <person name="Pitluck S."/>
            <person name="LaButti K."/>
            <person name="Schmutz J."/>
            <person name="Larimer F."/>
            <person name="Land M."/>
            <person name="Hauser L."/>
            <person name="Kyrpides N."/>
            <person name="Mikhailova N."/>
            <person name="Dunfield P.F."/>
            <person name="Dedysh S.N."/>
            <person name="Liesack W."/>
            <person name="Saw J.H."/>
            <person name="Alam M."/>
            <person name="Chen Y."/>
            <person name="Murrell J.C."/>
            <person name="Richardson P."/>
        </authorList>
    </citation>
    <scope>NUCLEOTIDE SEQUENCE [LARGE SCALE GENOMIC DNA]</scope>
    <source>
        <strain evidence="2">ATCC 9039 / DSM 1715 / NCIMB 8712</strain>
    </source>
</reference>
<dbReference type="AlphaFoldDB" id="B2IJV5"/>
<dbReference type="STRING" id="395963.Bind_2758"/>